<dbReference type="PIRSF" id="PIRSF005690">
    <property type="entry name" value="GerBA"/>
    <property type="match status" value="1"/>
</dbReference>
<feature type="transmembrane region" description="Helical" evidence="6">
    <location>
        <begin position="440"/>
        <end position="464"/>
    </location>
</feature>
<feature type="region of interest" description="Disordered" evidence="5">
    <location>
        <begin position="1"/>
        <end position="34"/>
    </location>
</feature>
<evidence type="ECO:0000256" key="5">
    <source>
        <dbReference type="SAM" id="MobiDB-lite"/>
    </source>
</evidence>
<feature type="transmembrane region" description="Helical" evidence="6">
    <location>
        <begin position="317"/>
        <end position="339"/>
    </location>
</feature>
<comment type="subcellular location">
    <subcellularLocation>
        <location evidence="4">Cell membrane</location>
    </subcellularLocation>
    <subcellularLocation>
        <location evidence="1">Membrane</location>
        <topology evidence="1">Multi-pass membrane protein</topology>
    </subcellularLocation>
</comment>
<feature type="compositionally biased region" description="Basic and acidic residues" evidence="5">
    <location>
        <begin position="22"/>
        <end position="34"/>
    </location>
</feature>
<dbReference type="InterPro" id="IPR050768">
    <property type="entry name" value="UPF0353/GerABKA_families"/>
</dbReference>
<dbReference type="PANTHER" id="PTHR22550">
    <property type="entry name" value="SPORE GERMINATION PROTEIN"/>
    <property type="match status" value="1"/>
</dbReference>
<evidence type="ECO:0000313" key="7">
    <source>
        <dbReference type="EMBL" id="QIZ05558.1"/>
    </source>
</evidence>
<dbReference type="InterPro" id="IPR004995">
    <property type="entry name" value="Spore_Ger"/>
</dbReference>
<keyword evidence="6" id="KW-0812">Transmembrane</keyword>
<keyword evidence="6" id="KW-1133">Transmembrane helix</keyword>
<dbReference type="Proteomes" id="UP000501868">
    <property type="component" value="Chromosome"/>
</dbReference>
<dbReference type="Pfam" id="PF03323">
    <property type="entry name" value="GerA"/>
    <property type="match status" value="1"/>
</dbReference>
<proteinExistence type="inferred from homology"/>
<comment type="similarity">
    <text evidence="2 4">Belongs to the GerABKA family.</text>
</comment>
<evidence type="ECO:0000256" key="1">
    <source>
        <dbReference type="ARBA" id="ARBA00004141"/>
    </source>
</evidence>
<dbReference type="GO" id="GO:0005886">
    <property type="term" value="C:plasma membrane"/>
    <property type="evidence" value="ECO:0007669"/>
    <property type="project" value="UniProtKB-SubCell"/>
</dbReference>
<dbReference type="EMBL" id="CP051128">
    <property type="protein sequence ID" value="QIZ05558.1"/>
    <property type="molecule type" value="Genomic_DNA"/>
</dbReference>
<gene>
    <name evidence="7" type="ORF">HFZ78_01380</name>
</gene>
<evidence type="ECO:0000256" key="2">
    <source>
        <dbReference type="ARBA" id="ARBA00005278"/>
    </source>
</evidence>
<sequence>MRSKWRKPKKIQSLFQNQTSTDSKENKAPSPKPEDALLDDLNENITYLNSIYENCPDVIFHSFLIGGKEKAVLIYIEGLTDIAGINDAILSPLLKESGEQNSENTSSTLKQKISNSNISTVETYTDVIDQISSGNPVILIDQKGEGFSVGLAKWEKRAIEEPSAESVIRGPREGFIESIGVNIALLRRKIKSPKFKIKKMTIGRLTKTSVAVAYIDEVVDQTLVTEVENRLNRIDVDGILESEYIEEFIEDNPYSPFPQVLNSERVDVISSYLLEGHVAIITDGTPFVLVAPTTFYSLMQASEDYYQRPIISTVIRWLRFLFIVISLLLPSLYVAVLTYHHEMVPTTLLISMAASREPIPFPALIEAFSMEIMFEILREAGIRLPKQMGTAVSIVGALVIGQAAVEAGIVSAPMVMVVAVTGIASFGIPRYNAGMALRLLRFPMLILAGTLGLLGIMLGVIMIVTHLCTLRSFGVPYLSPIAPMKGSEMKDVFFRLPRWAYSSRPHLTGDYNKYRQAPGQKPGPTHGGE</sequence>
<dbReference type="GO" id="GO:0009847">
    <property type="term" value="P:spore germination"/>
    <property type="evidence" value="ECO:0007669"/>
    <property type="project" value="UniProtKB-UniRule"/>
</dbReference>
<feature type="region of interest" description="Disordered" evidence="5">
    <location>
        <begin position="510"/>
        <end position="529"/>
    </location>
</feature>
<evidence type="ECO:0000256" key="6">
    <source>
        <dbReference type="SAM" id="Phobius"/>
    </source>
</evidence>
<reference evidence="7 8" key="1">
    <citation type="submission" date="2020-04" db="EMBL/GenBank/DDBJ databases">
        <title>Genome-Wide Identification of 5-Methylcytosine Sites in Bacterial Genomes By High-Throughput Sequencing of MspJI Restriction Fragments.</title>
        <authorList>
            <person name="Wu V."/>
        </authorList>
    </citation>
    <scope>NUCLEOTIDE SEQUENCE [LARGE SCALE GENOMIC DNA]</scope>
    <source>
        <strain evidence="7 8">S2</strain>
    </source>
</reference>
<dbReference type="AlphaFoldDB" id="A0A6H1NWB6"/>
<name>A0A6H1NWB6_PRIMG</name>
<evidence type="ECO:0000256" key="3">
    <source>
        <dbReference type="ARBA" id="ARBA00023136"/>
    </source>
</evidence>
<reference evidence="7 8" key="2">
    <citation type="submission" date="2020-04" db="EMBL/GenBank/DDBJ databases">
        <authorList>
            <person name="Fomenkov A."/>
            <person name="Anton B.P."/>
            <person name="Roberts R.J."/>
        </authorList>
    </citation>
    <scope>NUCLEOTIDE SEQUENCE [LARGE SCALE GENOMIC DNA]</scope>
    <source>
        <strain evidence="7 8">S2</strain>
    </source>
</reference>
<evidence type="ECO:0000313" key="8">
    <source>
        <dbReference type="Proteomes" id="UP000501868"/>
    </source>
</evidence>
<accession>A0A6H1NWB6</accession>
<feature type="transmembrane region" description="Helical" evidence="6">
    <location>
        <begin position="411"/>
        <end position="428"/>
    </location>
</feature>
<protein>
    <submittedName>
        <fullName evidence="7">Spore germination protein</fullName>
    </submittedName>
</protein>
<dbReference type="PANTHER" id="PTHR22550:SF5">
    <property type="entry name" value="LEUCINE ZIPPER PROTEIN 4"/>
    <property type="match status" value="1"/>
</dbReference>
<organism evidence="7 8">
    <name type="scientific">Priestia megaterium</name>
    <name type="common">Bacillus megaterium</name>
    <dbReference type="NCBI Taxonomy" id="1404"/>
    <lineage>
        <taxon>Bacteria</taxon>
        <taxon>Bacillati</taxon>
        <taxon>Bacillota</taxon>
        <taxon>Bacilli</taxon>
        <taxon>Bacillales</taxon>
        <taxon>Bacillaceae</taxon>
        <taxon>Priestia</taxon>
    </lineage>
</organism>
<feature type="compositionally biased region" description="Basic residues" evidence="5">
    <location>
        <begin position="1"/>
        <end position="10"/>
    </location>
</feature>
<keyword evidence="3 4" id="KW-0472">Membrane</keyword>
<evidence type="ECO:0000256" key="4">
    <source>
        <dbReference type="PIRNR" id="PIRNR005690"/>
    </source>
</evidence>